<accession>A0A1J0VSU6</accession>
<keyword evidence="1" id="KW-0489">Methyltransferase</keyword>
<dbReference type="PIRSF" id="PIRSF017393">
    <property type="entry name" value="MTase_SAV2177"/>
    <property type="match status" value="1"/>
</dbReference>
<reference evidence="1" key="1">
    <citation type="submission" date="2016-11" db="EMBL/GenBank/DDBJ databases">
        <authorList>
            <person name="Jaros S."/>
            <person name="Januszkiewicz K."/>
            <person name="Wedrychowicz H."/>
        </authorList>
    </citation>
    <scope>NUCLEOTIDE SEQUENCE [LARGE SCALE GENOMIC DNA]</scope>
    <source>
        <strain evidence="1">Y48</strain>
    </source>
</reference>
<sequence length="265" mass="29135">MTDVHTPVIRTDIPHSARIWNYWMGGKDHYEIDKIAGDAGLAVDPDISTMAVQSRQFLIRAVRFLARERGIRQFLDIGTGLPTMQNTHEVAQGVTPDARIVYVDNDPLVLTHARALLTSTTPEGVTTYIDADFHDPERIVADARNVLNFNEPIAVMFMGVLGHAKTYDDLLRIVGTVLGEVPSGSHLIMWDGTDDSQAYVTLCENYTGTGGTPYIPRTQAQIRAVFDGLEMADPGFVSITQWRPEGVEVGEVLPISAYGAVARKP</sequence>
<dbReference type="Gene3D" id="3.40.50.150">
    <property type="entry name" value="Vaccinia Virus protein VP39"/>
    <property type="match status" value="1"/>
</dbReference>
<dbReference type="GO" id="GO:0032259">
    <property type="term" value="P:methylation"/>
    <property type="evidence" value="ECO:0007669"/>
    <property type="project" value="UniProtKB-KW"/>
</dbReference>
<dbReference type="RefSeq" id="WP_071928308.1">
    <property type="nucleotide sequence ID" value="NZ_CP018082.1"/>
</dbReference>
<dbReference type="KEGG" id="nsl:BOX37_15525"/>
<dbReference type="EMBL" id="CP018082">
    <property type="protein sequence ID" value="APE35123.1"/>
    <property type="molecule type" value="Genomic_DNA"/>
</dbReference>
<dbReference type="InterPro" id="IPR006764">
    <property type="entry name" value="SAM_dep_MeTrfase_SAV2177_type"/>
</dbReference>
<gene>
    <name evidence="1" type="ORF">BOX37_15525</name>
</gene>
<name>A0A1J0VSU6_9NOCA</name>
<protein>
    <submittedName>
        <fullName evidence="1">S-adenosyl methyltransferase</fullName>
    </submittedName>
</protein>
<dbReference type="Proteomes" id="UP000183810">
    <property type="component" value="Chromosome"/>
</dbReference>
<keyword evidence="2" id="KW-1185">Reference proteome</keyword>
<evidence type="ECO:0000313" key="1">
    <source>
        <dbReference type="EMBL" id="APE35123.1"/>
    </source>
</evidence>
<dbReference type="OrthoDB" id="4134439at2"/>
<keyword evidence="1" id="KW-0808">Transferase</keyword>
<dbReference type="InterPro" id="IPR029063">
    <property type="entry name" value="SAM-dependent_MTases_sf"/>
</dbReference>
<dbReference type="Pfam" id="PF04672">
    <property type="entry name" value="Methyltransf_19"/>
    <property type="match status" value="1"/>
</dbReference>
<evidence type="ECO:0000313" key="2">
    <source>
        <dbReference type="Proteomes" id="UP000183810"/>
    </source>
</evidence>
<dbReference type="SUPFAM" id="SSF53335">
    <property type="entry name" value="S-adenosyl-L-methionine-dependent methyltransferases"/>
    <property type="match status" value="1"/>
</dbReference>
<dbReference type="AlphaFoldDB" id="A0A1J0VSU6"/>
<organism evidence="1 2">
    <name type="scientific">Nocardia mangyaensis</name>
    <dbReference type="NCBI Taxonomy" id="2213200"/>
    <lineage>
        <taxon>Bacteria</taxon>
        <taxon>Bacillati</taxon>
        <taxon>Actinomycetota</taxon>
        <taxon>Actinomycetes</taxon>
        <taxon>Mycobacteriales</taxon>
        <taxon>Nocardiaceae</taxon>
        <taxon>Nocardia</taxon>
    </lineage>
</organism>
<dbReference type="GO" id="GO:0008168">
    <property type="term" value="F:methyltransferase activity"/>
    <property type="evidence" value="ECO:0007669"/>
    <property type="project" value="UniProtKB-KW"/>
</dbReference>
<proteinExistence type="predicted"/>